<gene>
    <name evidence="1" type="ORF">A4U43_C07F10720</name>
</gene>
<dbReference type="GO" id="GO:0071230">
    <property type="term" value="P:cellular response to amino acid stimulus"/>
    <property type="evidence" value="ECO:0007669"/>
    <property type="project" value="TreeGrafter"/>
</dbReference>
<dbReference type="Gramene" id="ONK63035">
    <property type="protein sequence ID" value="ONK63035"/>
    <property type="gene ID" value="A4U43_C07F10720"/>
</dbReference>
<keyword evidence="2" id="KW-1185">Reference proteome</keyword>
<dbReference type="GO" id="GO:0005737">
    <property type="term" value="C:cytoplasm"/>
    <property type="evidence" value="ECO:0007669"/>
    <property type="project" value="TreeGrafter"/>
</dbReference>
<dbReference type="GO" id="GO:0031931">
    <property type="term" value="C:TORC1 complex"/>
    <property type="evidence" value="ECO:0007669"/>
    <property type="project" value="InterPro"/>
</dbReference>
<accession>A0A5P1EAX4</accession>
<dbReference type="GO" id="GO:0030307">
    <property type="term" value="P:positive regulation of cell growth"/>
    <property type="evidence" value="ECO:0007669"/>
    <property type="project" value="TreeGrafter"/>
</dbReference>
<dbReference type="GO" id="GO:0010506">
    <property type="term" value="P:regulation of autophagy"/>
    <property type="evidence" value="ECO:0007669"/>
    <property type="project" value="TreeGrafter"/>
</dbReference>
<protein>
    <submittedName>
        <fullName evidence="1">Uncharacterized protein</fullName>
    </submittedName>
</protein>
<proteinExistence type="predicted"/>
<dbReference type="GO" id="GO:0031929">
    <property type="term" value="P:TOR signaling"/>
    <property type="evidence" value="ECO:0007669"/>
    <property type="project" value="InterPro"/>
</dbReference>
<dbReference type="PANTHER" id="PTHR12848">
    <property type="entry name" value="REGULATORY-ASSOCIATED PROTEIN OF MTOR"/>
    <property type="match status" value="1"/>
</dbReference>
<reference evidence="2" key="1">
    <citation type="journal article" date="2017" name="Nat. Commun.">
        <title>The asparagus genome sheds light on the origin and evolution of a young Y chromosome.</title>
        <authorList>
            <person name="Harkess A."/>
            <person name="Zhou J."/>
            <person name="Xu C."/>
            <person name="Bowers J.E."/>
            <person name="Van der Hulst R."/>
            <person name="Ayyampalayam S."/>
            <person name="Mercati F."/>
            <person name="Riccardi P."/>
            <person name="McKain M.R."/>
            <person name="Kakrana A."/>
            <person name="Tang H."/>
            <person name="Ray J."/>
            <person name="Groenendijk J."/>
            <person name="Arikit S."/>
            <person name="Mathioni S.M."/>
            <person name="Nakano M."/>
            <person name="Shan H."/>
            <person name="Telgmann-Rauber A."/>
            <person name="Kanno A."/>
            <person name="Yue Z."/>
            <person name="Chen H."/>
            <person name="Li W."/>
            <person name="Chen Y."/>
            <person name="Xu X."/>
            <person name="Zhang Y."/>
            <person name="Luo S."/>
            <person name="Chen H."/>
            <person name="Gao J."/>
            <person name="Mao Z."/>
            <person name="Pires J.C."/>
            <person name="Luo M."/>
            <person name="Kudrna D."/>
            <person name="Wing R.A."/>
            <person name="Meyers B.C."/>
            <person name="Yi K."/>
            <person name="Kong H."/>
            <person name="Lavrijsen P."/>
            <person name="Sunseri F."/>
            <person name="Falavigna A."/>
            <person name="Ye Y."/>
            <person name="Leebens-Mack J.H."/>
            <person name="Chen G."/>
        </authorList>
    </citation>
    <scope>NUCLEOTIDE SEQUENCE [LARGE SCALE GENOMIC DNA]</scope>
    <source>
        <strain evidence="2">cv. DH0086</strain>
    </source>
</reference>
<dbReference type="GO" id="GO:0030674">
    <property type="term" value="F:protein-macromolecule adaptor activity"/>
    <property type="evidence" value="ECO:0007669"/>
    <property type="project" value="TreeGrafter"/>
</dbReference>
<name>A0A5P1EAX4_ASPOF</name>
<sequence>MIPIYLSFTTPSKLVVPRILSVTPPLKLVVNYSIEARHPLKVVVSRRSSFTPPSTVFPLELSKCHLPLTFKTPPVSPLRQNYLTGLRRICSLEFRPNIIISPESGLVDPLLSSVGSSGASESLLPQSTTYNWSCGHFSRPLLMTTDDNEEIIARREDRERIALDRIAKFQHYSVSKLNNQIASWDIKFEMSTKTTLLLPFSLIVVAADENERIR</sequence>
<dbReference type="GO" id="GO:0009267">
    <property type="term" value="P:cellular response to starvation"/>
    <property type="evidence" value="ECO:0007669"/>
    <property type="project" value="TreeGrafter"/>
</dbReference>
<evidence type="ECO:0000313" key="1">
    <source>
        <dbReference type="EMBL" id="ONK63035.1"/>
    </source>
</evidence>
<dbReference type="Proteomes" id="UP000243459">
    <property type="component" value="Chromosome 7"/>
</dbReference>
<organism evidence="1 2">
    <name type="scientific">Asparagus officinalis</name>
    <name type="common">Garden asparagus</name>
    <dbReference type="NCBI Taxonomy" id="4686"/>
    <lineage>
        <taxon>Eukaryota</taxon>
        <taxon>Viridiplantae</taxon>
        <taxon>Streptophyta</taxon>
        <taxon>Embryophyta</taxon>
        <taxon>Tracheophyta</taxon>
        <taxon>Spermatophyta</taxon>
        <taxon>Magnoliopsida</taxon>
        <taxon>Liliopsida</taxon>
        <taxon>Asparagales</taxon>
        <taxon>Asparagaceae</taxon>
        <taxon>Asparagoideae</taxon>
        <taxon>Asparagus</taxon>
    </lineage>
</organism>
<dbReference type="PANTHER" id="PTHR12848:SF16">
    <property type="entry name" value="REGULATORY-ASSOCIATED PROTEIN OF MTOR"/>
    <property type="match status" value="1"/>
</dbReference>
<dbReference type="InterPro" id="IPR004083">
    <property type="entry name" value="Raptor"/>
</dbReference>
<evidence type="ECO:0000313" key="2">
    <source>
        <dbReference type="Proteomes" id="UP000243459"/>
    </source>
</evidence>
<dbReference type="AlphaFoldDB" id="A0A5P1EAX4"/>
<dbReference type="EMBL" id="CM007387">
    <property type="protein sequence ID" value="ONK63035.1"/>
    <property type="molecule type" value="Genomic_DNA"/>
</dbReference>